<dbReference type="Proteomes" id="UP001142592">
    <property type="component" value="Unassembled WGS sequence"/>
</dbReference>
<keyword evidence="2" id="KW-1185">Reference proteome</keyword>
<reference evidence="1" key="1">
    <citation type="submission" date="2022-11" db="EMBL/GenBank/DDBJ databases">
        <authorList>
            <person name="Graham C."/>
            <person name="Newman J.D."/>
        </authorList>
    </citation>
    <scope>NUCLEOTIDE SEQUENCE</scope>
    <source>
        <strain evidence="1">DSM 19486</strain>
    </source>
</reference>
<name>A0A9X3DBV5_9SPHI</name>
<proteinExistence type="predicted"/>
<dbReference type="AlphaFoldDB" id="A0A9X3DBV5"/>
<evidence type="ECO:0000313" key="2">
    <source>
        <dbReference type="Proteomes" id="UP001142592"/>
    </source>
</evidence>
<dbReference type="RefSeq" id="WP_010602114.1">
    <property type="nucleotide sequence ID" value="NZ_JAPJUH010000002.1"/>
</dbReference>
<sequence length="137" mass="15958">MPKKTIDLPSVSAIEGLIFPDKFPEITNVNYDLISLEIMLLFEWQRQLKITFKNVIGFRVLDEGNLLEFWINEVRVPGWLWDVQAGGWFDLEKERGGFVEGYHDYPERKEYLVIGIDDCVSILTTSEPDFLSLEIDE</sequence>
<organism evidence="1 2">
    <name type="scientific">Pedobacter agri</name>
    <dbReference type="NCBI Taxonomy" id="454586"/>
    <lineage>
        <taxon>Bacteria</taxon>
        <taxon>Pseudomonadati</taxon>
        <taxon>Bacteroidota</taxon>
        <taxon>Sphingobacteriia</taxon>
        <taxon>Sphingobacteriales</taxon>
        <taxon>Sphingobacteriaceae</taxon>
        <taxon>Pedobacter</taxon>
    </lineage>
</organism>
<dbReference type="EMBL" id="JAPJUH010000002">
    <property type="protein sequence ID" value="MCX3264504.1"/>
    <property type="molecule type" value="Genomic_DNA"/>
</dbReference>
<comment type="caution">
    <text evidence="1">The sequence shown here is derived from an EMBL/GenBank/DDBJ whole genome shotgun (WGS) entry which is preliminary data.</text>
</comment>
<evidence type="ECO:0000313" key="1">
    <source>
        <dbReference type="EMBL" id="MCX3264504.1"/>
    </source>
</evidence>
<gene>
    <name evidence="1" type="ORF">OQZ29_07090</name>
</gene>
<protein>
    <submittedName>
        <fullName evidence="1">Uncharacterized protein</fullName>
    </submittedName>
</protein>
<accession>A0A9X3DBV5</accession>